<reference evidence="3 4" key="1">
    <citation type="journal article" date="2015" name="Int. Biodeterior. Biodegradation">
        <title>Physiological and genetic screening methods for the isolation of methyl tert-butyl ether-degrading bacteria for bioremediation purposes.</title>
        <authorList>
            <person name="Guisado I.M."/>
            <person name="Purswani J."/>
            <person name="Gonzalez Lopez J."/>
            <person name="Pozo C."/>
        </authorList>
    </citation>
    <scope>NUCLEOTIDE SEQUENCE [LARGE SCALE GENOMIC DNA]</scope>
    <source>
        <strain evidence="3 4">SH7</strain>
    </source>
</reference>
<dbReference type="Proteomes" id="UP000054709">
    <property type="component" value="Unassembled WGS sequence"/>
</dbReference>
<dbReference type="InterPro" id="IPR036291">
    <property type="entry name" value="NAD(P)-bd_dom_sf"/>
</dbReference>
<evidence type="ECO:0000259" key="2">
    <source>
        <dbReference type="Pfam" id="PF01232"/>
    </source>
</evidence>
<dbReference type="InterPro" id="IPR013131">
    <property type="entry name" value="Mannitol_DH_N"/>
</dbReference>
<feature type="domain" description="Mannitol dehydrogenase N-terminal" evidence="2">
    <location>
        <begin position="2"/>
        <end position="77"/>
    </location>
</feature>
<comment type="caution">
    <text evidence="3">The sequence shown here is derived from an EMBL/GenBank/DDBJ whole genome shotgun (WGS) entry which is preliminary data.</text>
</comment>
<dbReference type="SUPFAM" id="SSF51735">
    <property type="entry name" value="NAD(P)-binding Rossmann-fold domains"/>
    <property type="match status" value="1"/>
</dbReference>
<sequence>MANKNRDSFIVDNVTSINLNDTEDVTKAIAEAEIVTTAVGISALNDIAETIAQEIERRLINNKDLNPLHIIACENGIGSR</sequence>
<keyword evidence="1" id="KW-0560">Oxidoreductase</keyword>
<evidence type="ECO:0000313" key="4">
    <source>
        <dbReference type="Proteomes" id="UP000054709"/>
    </source>
</evidence>
<dbReference type="Pfam" id="PF01232">
    <property type="entry name" value="Mannitol_dh"/>
    <property type="match status" value="1"/>
</dbReference>
<dbReference type="Gene3D" id="3.40.50.720">
    <property type="entry name" value="NAD(P)-binding Rossmann-like Domain"/>
    <property type="match status" value="1"/>
</dbReference>
<protein>
    <recommendedName>
        <fullName evidence="2">Mannitol dehydrogenase N-terminal domain-containing protein</fullName>
    </recommendedName>
</protein>
<evidence type="ECO:0000313" key="3">
    <source>
        <dbReference type="EMBL" id="KTD87765.1"/>
    </source>
</evidence>
<keyword evidence="4" id="KW-1185">Reference proteome</keyword>
<accession>A0A0W1B2J1</accession>
<organism evidence="3 4">
    <name type="scientific">Paenibacillus etheri</name>
    <dbReference type="NCBI Taxonomy" id="1306852"/>
    <lineage>
        <taxon>Bacteria</taxon>
        <taxon>Bacillati</taxon>
        <taxon>Bacillota</taxon>
        <taxon>Bacilli</taxon>
        <taxon>Bacillales</taxon>
        <taxon>Paenibacillaceae</taxon>
        <taxon>Paenibacillus</taxon>
    </lineage>
</organism>
<name>A0A0W1B2J1_9BACL</name>
<proteinExistence type="predicted"/>
<gene>
    <name evidence="3" type="ORF">UQ64_08370</name>
</gene>
<evidence type="ECO:0000256" key="1">
    <source>
        <dbReference type="ARBA" id="ARBA00023002"/>
    </source>
</evidence>
<dbReference type="EMBL" id="LCZJ02000017">
    <property type="protein sequence ID" value="KTD87765.1"/>
    <property type="molecule type" value="Genomic_DNA"/>
</dbReference>
<dbReference type="GO" id="GO:0016491">
    <property type="term" value="F:oxidoreductase activity"/>
    <property type="evidence" value="ECO:0007669"/>
    <property type="project" value="UniProtKB-KW"/>
</dbReference>
<dbReference type="AlphaFoldDB" id="A0A0W1B2J1"/>